<evidence type="ECO:0000259" key="2">
    <source>
        <dbReference type="Pfam" id="PF08327"/>
    </source>
</evidence>
<dbReference type="InterPro" id="IPR023393">
    <property type="entry name" value="START-like_dom_sf"/>
</dbReference>
<dbReference type="RefSeq" id="WP_230501502.1">
    <property type="nucleotide sequence ID" value="NZ_CAKJTJ010000012.1"/>
</dbReference>
<accession>A0ABM8YNR6</accession>
<comment type="caution">
    <text evidence="3">The sequence shown here is derived from an EMBL/GenBank/DDBJ whole genome shotgun (WGS) entry which is preliminary data.</text>
</comment>
<dbReference type="Proteomes" id="UP000789833">
    <property type="component" value="Unassembled WGS sequence"/>
</dbReference>
<organism evidence="3 4">
    <name type="scientific">Sutcliffiella rhizosphaerae</name>
    <dbReference type="NCBI Taxonomy" id="2880967"/>
    <lineage>
        <taxon>Bacteria</taxon>
        <taxon>Bacillati</taxon>
        <taxon>Bacillota</taxon>
        <taxon>Bacilli</taxon>
        <taxon>Bacillales</taxon>
        <taxon>Bacillaceae</taxon>
        <taxon>Sutcliffiella</taxon>
    </lineage>
</organism>
<evidence type="ECO:0000256" key="1">
    <source>
        <dbReference type="ARBA" id="ARBA00006817"/>
    </source>
</evidence>
<dbReference type="Pfam" id="PF08327">
    <property type="entry name" value="AHSA1"/>
    <property type="match status" value="1"/>
</dbReference>
<dbReference type="CDD" id="cd07814">
    <property type="entry name" value="SRPBCC_CalC_Aha1-like"/>
    <property type="match status" value="1"/>
</dbReference>
<dbReference type="InterPro" id="IPR013538">
    <property type="entry name" value="ASHA1/2-like_C"/>
</dbReference>
<dbReference type="SUPFAM" id="SSF55961">
    <property type="entry name" value="Bet v1-like"/>
    <property type="match status" value="1"/>
</dbReference>
<protein>
    <recommendedName>
        <fullName evidence="2">Activator of Hsp90 ATPase homologue 1/2-like C-terminal domain-containing protein</fullName>
    </recommendedName>
</protein>
<dbReference type="Gene3D" id="3.30.530.20">
    <property type="match status" value="1"/>
</dbReference>
<keyword evidence="4" id="KW-1185">Reference proteome</keyword>
<sequence length="141" mass="15949">MTNKILDSIKQTVTIDAPINKVWEKVASSKGIEEWFMPNNFEPEEGHEFTLQSPFGPSPCKVLEVDKPKKLSFSWDSEGWIITFLLNEGDGQTEFTLIHGGWKEADVILLKANEKSSVVRERMNGGWSQIVNRLKQAVENG</sequence>
<proteinExistence type="inferred from homology"/>
<reference evidence="3 4" key="1">
    <citation type="submission" date="2021-10" db="EMBL/GenBank/DDBJ databases">
        <authorList>
            <person name="Criscuolo A."/>
        </authorList>
    </citation>
    <scope>NUCLEOTIDE SEQUENCE [LARGE SCALE GENOMIC DNA]</scope>
    <source>
        <strain evidence="4">CIP 111883</strain>
    </source>
</reference>
<name>A0ABM8YNR6_9BACI</name>
<evidence type="ECO:0000313" key="4">
    <source>
        <dbReference type="Proteomes" id="UP000789833"/>
    </source>
</evidence>
<evidence type="ECO:0000313" key="3">
    <source>
        <dbReference type="EMBL" id="CAG9621616.1"/>
    </source>
</evidence>
<comment type="similarity">
    <text evidence="1">Belongs to the AHA1 family.</text>
</comment>
<dbReference type="EMBL" id="CAKJTJ010000012">
    <property type="protein sequence ID" value="CAG9621616.1"/>
    <property type="molecule type" value="Genomic_DNA"/>
</dbReference>
<feature type="domain" description="Activator of Hsp90 ATPase homologue 1/2-like C-terminal" evidence="2">
    <location>
        <begin position="16"/>
        <end position="139"/>
    </location>
</feature>
<gene>
    <name evidence="3" type="primary">yndB</name>
    <name evidence="3" type="ORF">BACCIP111883_02389</name>
</gene>